<sequence length="233" mass="24902">MAIGYRLSSGDTGPVQQSPVTCGSACLTVARMLVNPAFARWITTGEGPRGDAPAGATEQERFAAYERVVMARTNQLFAGGRRLNLPWPRALGTPPWGARKELEFGAARTGTTYELRMVRQLTTAGLRTAHARLLDVVSEGEPALLYIGSATLPRHVTLVLPGDGDRVLDVYDPATGRVTLLDESRFAGRALGLSGWDVPWVAVQPDGLRRAQAYRFSTGMSSASRTSGVSASA</sequence>
<accession>A0ABP6HBG2</accession>
<reference evidence="2" key="1">
    <citation type="journal article" date="2019" name="Int. J. Syst. Evol. Microbiol.">
        <title>The Global Catalogue of Microorganisms (GCM) 10K type strain sequencing project: providing services to taxonomists for standard genome sequencing and annotation.</title>
        <authorList>
            <consortium name="The Broad Institute Genomics Platform"/>
            <consortium name="The Broad Institute Genome Sequencing Center for Infectious Disease"/>
            <person name="Wu L."/>
            <person name="Ma J."/>
        </authorList>
    </citation>
    <scope>NUCLEOTIDE SEQUENCE [LARGE SCALE GENOMIC DNA]</scope>
    <source>
        <strain evidence="2">JCM 16378</strain>
    </source>
</reference>
<evidence type="ECO:0000313" key="1">
    <source>
        <dbReference type="EMBL" id="GAA2738553.1"/>
    </source>
</evidence>
<name>A0ABP6HBG2_9MICO</name>
<protein>
    <recommendedName>
        <fullName evidence="3">Peptidase C39-like domain-containing protein</fullName>
    </recommendedName>
</protein>
<dbReference type="RefSeq" id="WP_344194955.1">
    <property type="nucleotide sequence ID" value="NZ_BAAARN010000004.1"/>
</dbReference>
<evidence type="ECO:0008006" key="3">
    <source>
        <dbReference type="Google" id="ProtNLM"/>
    </source>
</evidence>
<keyword evidence="2" id="KW-1185">Reference proteome</keyword>
<dbReference type="Proteomes" id="UP001501326">
    <property type="component" value="Unassembled WGS sequence"/>
</dbReference>
<comment type="caution">
    <text evidence="1">The sequence shown here is derived from an EMBL/GenBank/DDBJ whole genome shotgun (WGS) entry which is preliminary data.</text>
</comment>
<dbReference type="EMBL" id="BAAARN010000004">
    <property type="protein sequence ID" value="GAA2738553.1"/>
    <property type="molecule type" value="Genomic_DNA"/>
</dbReference>
<proteinExistence type="predicted"/>
<organism evidence="1 2">
    <name type="scientific">Pedococcus aerophilus</name>
    <dbReference type="NCBI Taxonomy" id="436356"/>
    <lineage>
        <taxon>Bacteria</taxon>
        <taxon>Bacillati</taxon>
        <taxon>Actinomycetota</taxon>
        <taxon>Actinomycetes</taxon>
        <taxon>Micrococcales</taxon>
        <taxon>Intrasporangiaceae</taxon>
        <taxon>Pedococcus</taxon>
    </lineage>
</organism>
<gene>
    <name evidence="1" type="ORF">GCM10009867_30340</name>
</gene>
<evidence type="ECO:0000313" key="2">
    <source>
        <dbReference type="Proteomes" id="UP001501326"/>
    </source>
</evidence>